<evidence type="ECO:0000256" key="1">
    <source>
        <dbReference type="ARBA" id="ARBA00022475"/>
    </source>
</evidence>
<name>A0AAC9EXU8_9PROT</name>
<reference evidence="7" key="1">
    <citation type="submission" date="2015-08" db="EMBL/GenBank/DDBJ databases">
        <title>Complete Genome Sequence of Azospirillum thiophilum BV-S.</title>
        <authorList>
            <person name="Fomenkov A."/>
            <person name="Vincze T."/>
            <person name="Grabovich M."/>
            <person name="Dubinina G."/>
            <person name="Orlova M."/>
            <person name="Belousova E."/>
            <person name="Roberts R.J."/>
        </authorList>
    </citation>
    <scope>NUCLEOTIDE SEQUENCE [LARGE SCALE GENOMIC DNA]</scope>
    <source>
        <strain evidence="7">BV-S</strain>
    </source>
</reference>
<dbReference type="Pfam" id="PF07869">
    <property type="entry name" value="DUF1656"/>
    <property type="match status" value="1"/>
</dbReference>
<evidence type="ECO:0000256" key="5">
    <source>
        <dbReference type="SAM" id="Phobius"/>
    </source>
</evidence>
<dbReference type="KEGG" id="ati:AL072_17425"/>
<evidence type="ECO:0000256" key="3">
    <source>
        <dbReference type="ARBA" id="ARBA00022989"/>
    </source>
</evidence>
<dbReference type="Proteomes" id="UP000069935">
    <property type="component" value="Chromosome 2"/>
</dbReference>
<protein>
    <recommendedName>
        <fullName evidence="8">DUF1656 domain-containing protein</fullName>
    </recommendedName>
</protein>
<evidence type="ECO:0008006" key="8">
    <source>
        <dbReference type="Google" id="ProtNLM"/>
    </source>
</evidence>
<evidence type="ECO:0000313" key="6">
    <source>
        <dbReference type="EMBL" id="ALG72772.1"/>
    </source>
</evidence>
<keyword evidence="7" id="KW-1185">Reference proteome</keyword>
<gene>
    <name evidence="6" type="ORF">AL072_17425</name>
</gene>
<reference evidence="6 7" key="2">
    <citation type="journal article" date="2016" name="Genome Announc.">
        <title>Complete Genome Sequence of a Strain of Azospirillum thiophilum Isolated from a Sulfide Spring.</title>
        <authorList>
            <person name="Fomenkov A."/>
            <person name="Vincze T."/>
            <person name="Grabovich M."/>
            <person name="Anton B.P."/>
            <person name="Dubinina G."/>
            <person name="Orlova M."/>
            <person name="Belousova E."/>
            <person name="Roberts R.J."/>
        </authorList>
    </citation>
    <scope>NUCLEOTIDE SEQUENCE [LARGE SCALE GENOMIC DNA]</scope>
    <source>
        <strain evidence="6 7">BV-S</strain>
    </source>
</reference>
<dbReference type="InterPro" id="IPR012451">
    <property type="entry name" value="DUF1656"/>
</dbReference>
<sequence>MGDIDIYGLFLPPLLIMAVLAWALSALLRRGLRATGAYGLIWHPPLFDFALYVLVLSGLAALWSQMS</sequence>
<dbReference type="EMBL" id="CP012402">
    <property type="protein sequence ID" value="ALG72772.1"/>
    <property type="molecule type" value="Genomic_DNA"/>
</dbReference>
<evidence type="ECO:0000256" key="2">
    <source>
        <dbReference type="ARBA" id="ARBA00022692"/>
    </source>
</evidence>
<accession>A0AAC9EXU8</accession>
<dbReference type="AlphaFoldDB" id="A0AAC9EXU8"/>
<feature type="transmembrane region" description="Helical" evidence="5">
    <location>
        <begin position="40"/>
        <end position="63"/>
    </location>
</feature>
<organism evidence="6 7">
    <name type="scientific">Azospirillum thiophilum</name>
    <dbReference type="NCBI Taxonomy" id="528244"/>
    <lineage>
        <taxon>Bacteria</taxon>
        <taxon>Pseudomonadati</taxon>
        <taxon>Pseudomonadota</taxon>
        <taxon>Alphaproteobacteria</taxon>
        <taxon>Rhodospirillales</taxon>
        <taxon>Azospirillaceae</taxon>
        <taxon>Azospirillum</taxon>
    </lineage>
</organism>
<evidence type="ECO:0000313" key="7">
    <source>
        <dbReference type="Proteomes" id="UP000069935"/>
    </source>
</evidence>
<keyword evidence="2 5" id="KW-0812">Transmembrane</keyword>
<keyword evidence="3 5" id="KW-1133">Transmembrane helix</keyword>
<feature type="transmembrane region" description="Helical" evidence="5">
    <location>
        <begin position="6"/>
        <end position="28"/>
    </location>
</feature>
<keyword evidence="1" id="KW-1003">Cell membrane</keyword>
<proteinExistence type="predicted"/>
<evidence type="ECO:0000256" key="4">
    <source>
        <dbReference type="ARBA" id="ARBA00023136"/>
    </source>
</evidence>
<keyword evidence="4 5" id="KW-0472">Membrane</keyword>